<dbReference type="InterPro" id="IPR036249">
    <property type="entry name" value="Thioredoxin-like_sf"/>
</dbReference>
<dbReference type="Proteomes" id="UP001317705">
    <property type="component" value="Chromosome"/>
</dbReference>
<dbReference type="Pfam" id="PF00085">
    <property type="entry name" value="Thioredoxin"/>
    <property type="match status" value="1"/>
</dbReference>
<evidence type="ECO:0000313" key="4">
    <source>
        <dbReference type="Proteomes" id="UP001317705"/>
    </source>
</evidence>
<evidence type="ECO:0000256" key="1">
    <source>
        <dbReference type="SAM" id="SignalP"/>
    </source>
</evidence>
<organism evidence="3 4">
    <name type="scientific">Geotalea uraniireducens</name>
    <dbReference type="NCBI Taxonomy" id="351604"/>
    <lineage>
        <taxon>Bacteria</taxon>
        <taxon>Pseudomonadati</taxon>
        <taxon>Thermodesulfobacteriota</taxon>
        <taxon>Desulfuromonadia</taxon>
        <taxon>Geobacterales</taxon>
        <taxon>Geobacteraceae</taxon>
        <taxon>Geotalea</taxon>
    </lineage>
</organism>
<dbReference type="SUPFAM" id="SSF52833">
    <property type="entry name" value="Thioredoxin-like"/>
    <property type="match status" value="1"/>
</dbReference>
<dbReference type="CDD" id="cd02947">
    <property type="entry name" value="TRX_family"/>
    <property type="match status" value="1"/>
</dbReference>
<feature type="chain" id="PRO_5045153826" evidence="1">
    <location>
        <begin position="21"/>
        <end position="127"/>
    </location>
</feature>
<protein>
    <submittedName>
        <fullName evidence="3">Thiol reductase thioredoxin</fullName>
    </submittedName>
</protein>
<feature type="domain" description="Thioredoxin" evidence="2">
    <location>
        <begin position="11"/>
        <end position="126"/>
    </location>
</feature>
<proteinExistence type="predicted"/>
<evidence type="ECO:0000313" key="3">
    <source>
        <dbReference type="EMBL" id="BDV43561.1"/>
    </source>
</evidence>
<dbReference type="InterPro" id="IPR013766">
    <property type="entry name" value="Thioredoxin_domain"/>
</dbReference>
<evidence type="ECO:0000259" key="2">
    <source>
        <dbReference type="PROSITE" id="PS51352"/>
    </source>
</evidence>
<dbReference type="Gene3D" id="3.40.30.10">
    <property type="entry name" value="Glutaredoxin"/>
    <property type="match status" value="1"/>
</dbReference>
<name>A0ABM8EM87_9BACT</name>
<dbReference type="PANTHER" id="PTHR45663:SF11">
    <property type="entry name" value="GEO12009P1"/>
    <property type="match status" value="1"/>
</dbReference>
<dbReference type="EMBL" id="AP027151">
    <property type="protein sequence ID" value="BDV43561.1"/>
    <property type="molecule type" value="Genomic_DNA"/>
</dbReference>
<dbReference type="RefSeq" id="WP_281999689.1">
    <property type="nucleotide sequence ID" value="NZ_AP027151.1"/>
</dbReference>
<dbReference type="PROSITE" id="PS51352">
    <property type="entry name" value="THIOREDOXIN_2"/>
    <property type="match status" value="1"/>
</dbReference>
<dbReference type="PANTHER" id="PTHR45663">
    <property type="entry name" value="GEO12009P1"/>
    <property type="match status" value="1"/>
</dbReference>
<sequence>MRSVITALAALLLTTGIARAELPAASAATVRQALSSGKPAVIDLGARTCIPCRKMAPILESLAKMYRGRANILFIDVHEDQEAARNFRVQMIPTQIFFDSRGKEVKRHIGYLEQREIVQELQQLGVR</sequence>
<accession>A0ABM8EM87</accession>
<reference evidence="3 4" key="1">
    <citation type="submission" date="2022-12" db="EMBL/GenBank/DDBJ databases">
        <title>Polyphasic characterization of Geotalea uranireducens NIT-SL11 newly isolated from a complex of sewage sludge and microbially reduced graphene oxide.</title>
        <authorList>
            <person name="Xie L."/>
            <person name="Yoshida N."/>
            <person name="Meng L."/>
        </authorList>
    </citation>
    <scope>NUCLEOTIDE SEQUENCE [LARGE SCALE GENOMIC DNA]</scope>
    <source>
        <strain evidence="3 4">NIT-SL11</strain>
    </source>
</reference>
<gene>
    <name evidence="3" type="primary">trx-2</name>
    <name evidence="3" type="ORF">GURASL_24840</name>
</gene>
<keyword evidence="4" id="KW-1185">Reference proteome</keyword>
<keyword evidence="1" id="KW-0732">Signal</keyword>
<feature type="signal peptide" evidence="1">
    <location>
        <begin position="1"/>
        <end position="20"/>
    </location>
</feature>